<organism evidence="2 3">
    <name type="scientific">Mycolicibacterium llatzerense</name>
    <dbReference type="NCBI Taxonomy" id="280871"/>
    <lineage>
        <taxon>Bacteria</taxon>
        <taxon>Bacillati</taxon>
        <taxon>Actinomycetota</taxon>
        <taxon>Actinomycetes</taxon>
        <taxon>Mycobacteriales</taxon>
        <taxon>Mycobacteriaceae</taxon>
        <taxon>Mycolicibacterium</taxon>
    </lineage>
</organism>
<evidence type="ECO:0000313" key="2">
    <source>
        <dbReference type="EMBL" id="KIU16159.1"/>
    </source>
</evidence>
<dbReference type="EMBL" id="JXST01000019">
    <property type="protein sequence ID" value="KIU16159.1"/>
    <property type="molecule type" value="Genomic_DNA"/>
</dbReference>
<feature type="transmembrane region" description="Helical" evidence="1">
    <location>
        <begin position="6"/>
        <end position="26"/>
    </location>
</feature>
<evidence type="ECO:0008006" key="4">
    <source>
        <dbReference type="Google" id="ProtNLM"/>
    </source>
</evidence>
<dbReference type="OrthoDB" id="4555745at2"/>
<protein>
    <recommendedName>
        <fullName evidence="4">Transmembrane protein</fullName>
    </recommendedName>
</protein>
<keyword evidence="1" id="KW-1133">Transmembrane helix</keyword>
<comment type="caution">
    <text evidence="2">The sequence shown here is derived from an EMBL/GenBank/DDBJ whole genome shotgun (WGS) entry which is preliminary data.</text>
</comment>
<gene>
    <name evidence="2" type="ORF">TL10_14550</name>
</gene>
<evidence type="ECO:0000256" key="1">
    <source>
        <dbReference type="SAM" id="Phobius"/>
    </source>
</evidence>
<name>A0A0D1JUD0_9MYCO</name>
<feature type="transmembrane region" description="Helical" evidence="1">
    <location>
        <begin position="117"/>
        <end position="137"/>
    </location>
</feature>
<dbReference type="Proteomes" id="UP000032221">
    <property type="component" value="Unassembled WGS sequence"/>
</dbReference>
<proteinExistence type="predicted"/>
<dbReference type="AlphaFoldDB" id="A0A0D1JUD0"/>
<keyword evidence="1" id="KW-0472">Membrane</keyword>
<evidence type="ECO:0000313" key="3">
    <source>
        <dbReference type="Proteomes" id="UP000032221"/>
    </source>
</evidence>
<sequence>MGIADLALGAAPLAGGALLGAVAGNLKPPDVRAAIKADMDLLDRIPAEQTERRAELQRTIDMRIDELITAVDRSRQLKSTAIGYAFNREGRLRDILVFILAVLFTIIWWNVKHSRTGWLPMFIALIVFTALAGWYAARGIIRAFASVLRRNKKAGDAAQ</sequence>
<keyword evidence="3" id="KW-1185">Reference proteome</keyword>
<keyword evidence="1" id="KW-0812">Transmembrane</keyword>
<feature type="transmembrane region" description="Helical" evidence="1">
    <location>
        <begin position="95"/>
        <end position="111"/>
    </location>
</feature>
<reference evidence="2 3" key="1">
    <citation type="submission" date="2015-01" db="EMBL/GenBank/DDBJ databases">
        <title>Genome sequence of Mycobacterium llatzerense and Mycobacterium immunogenum recovered from brain abscess.</title>
        <authorList>
            <person name="Greninger A.L."/>
            <person name="Langelier C."/>
            <person name="Cunningham G."/>
            <person name="Chiu C.Y."/>
            <person name="Miller S."/>
        </authorList>
    </citation>
    <scope>NUCLEOTIDE SEQUENCE [LARGE SCALE GENOMIC DNA]</scope>
    <source>
        <strain evidence="2 3">CLUC14</strain>
    </source>
</reference>
<dbReference type="RefSeq" id="WP_043394006.1">
    <property type="nucleotide sequence ID" value="NZ_JXST01000019.1"/>
</dbReference>
<dbReference type="PATRIC" id="fig|280871.6.peg.3024"/>
<accession>A0A0D1JUD0</accession>